<feature type="region of interest" description="Disordered" evidence="1">
    <location>
        <begin position="139"/>
        <end position="158"/>
    </location>
</feature>
<dbReference type="Proteomes" id="UP000236161">
    <property type="component" value="Unassembled WGS sequence"/>
</dbReference>
<organism evidence="2 3">
    <name type="scientific">Apostasia shenzhenica</name>
    <dbReference type="NCBI Taxonomy" id="1088818"/>
    <lineage>
        <taxon>Eukaryota</taxon>
        <taxon>Viridiplantae</taxon>
        <taxon>Streptophyta</taxon>
        <taxon>Embryophyta</taxon>
        <taxon>Tracheophyta</taxon>
        <taxon>Spermatophyta</taxon>
        <taxon>Magnoliopsida</taxon>
        <taxon>Liliopsida</taxon>
        <taxon>Asparagales</taxon>
        <taxon>Orchidaceae</taxon>
        <taxon>Apostasioideae</taxon>
        <taxon>Apostasia</taxon>
    </lineage>
</organism>
<evidence type="ECO:0000313" key="3">
    <source>
        <dbReference type="Proteomes" id="UP000236161"/>
    </source>
</evidence>
<dbReference type="AlphaFoldDB" id="A0A2I0AH35"/>
<protein>
    <submittedName>
        <fullName evidence="2">Uncharacterized protein</fullName>
    </submittedName>
</protein>
<keyword evidence="3" id="KW-1185">Reference proteome</keyword>
<evidence type="ECO:0000313" key="2">
    <source>
        <dbReference type="EMBL" id="PKA54848.1"/>
    </source>
</evidence>
<gene>
    <name evidence="2" type="ORF">AXF42_Ash000683</name>
</gene>
<sequence>MCQVSIHGNILFPSALQAKKMCEVAGGCRLIGGGKDLNFREEALPFGNQAHSRATDGLENGRLRKQIEGKSYGNLGGNRIDAQKIIEGVNYMAALNGTNSRGAMGGGSAHLPQESSRVGDEDLQRLTQVNVISRWQPKKSGDALMDDSDQGVAADSAGKSNHQFERAYLHHLVAKLGNKCQNSSTLHEESGNV</sequence>
<evidence type="ECO:0000256" key="1">
    <source>
        <dbReference type="SAM" id="MobiDB-lite"/>
    </source>
</evidence>
<accession>A0A2I0AH35</accession>
<name>A0A2I0AH35_9ASPA</name>
<reference evidence="2 3" key="1">
    <citation type="journal article" date="2017" name="Nature">
        <title>The Apostasia genome and the evolution of orchids.</title>
        <authorList>
            <person name="Zhang G.Q."/>
            <person name="Liu K.W."/>
            <person name="Li Z."/>
            <person name="Lohaus R."/>
            <person name="Hsiao Y.Y."/>
            <person name="Niu S.C."/>
            <person name="Wang J.Y."/>
            <person name="Lin Y.C."/>
            <person name="Xu Q."/>
            <person name="Chen L.J."/>
            <person name="Yoshida K."/>
            <person name="Fujiwara S."/>
            <person name="Wang Z.W."/>
            <person name="Zhang Y.Q."/>
            <person name="Mitsuda N."/>
            <person name="Wang M."/>
            <person name="Liu G.H."/>
            <person name="Pecoraro L."/>
            <person name="Huang H.X."/>
            <person name="Xiao X.J."/>
            <person name="Lin M."/>
            <person name="Wu X.Y."/>
            <person name="Wu W.L."/>
            <person name="Chen Y.Y."/>
            <person name="Chang S.B."/>
            <person name="Sakamoto S."/>
            <person name="Ohme-Takagi M."/>
            <person name="Yagi M."/>
            <person name="Zeng S.J."/>
            <person name="Shen C.Y."/>
            <person name="Yeh C.M."/>
            <person name="Luo Y.B."/>
            <person name="Tsai W.C."/>
            <person name="Van de Peer Y."/>
            <person name="Liu Z.J."/>
        </authorList>
    </citation>
    <scope>NUCLEOTIDE SEQUENCE [LARGE SCALE GENOMIC DNA]</scope>
    <source>
        <strain evidence="3">cv. Shenzhen</strain>
        <tissue evidence="2">Stem</tissue>
    </source>
</reference>
<dbReference type="EMBL" id="KZ451982">
    <property type="protein sequence ID" value="PKA54848.1"/>
    <property type="molecule type" value="Genomic_DNA"/>
</dbReference>
<proteinExistence type="predicted"/>